<dbReference type="InterPro" id="IPR003349">
    <property type="entry name" value="JmjN"/>
</dbReference>
<reference evidence="3" key="1">
    <citation type="submission" date="2021-02" db="EMBL/GenBank/DDBJ databases">
        <authorList>
            <person name="Nowell W R."/>
        </authorList>
    </citation>
    <scope>NUCLEOTIDE SEQUENCE</scope>
</reference>
<dbReference type="OrthoDB" id="9547406at2759"/>
<evidence type="ECO:0000259" key="1">
    <source>
        <dbReference type="PROSITE" id="PS51183"/>
    </source>
</evidence>
<gene>
    <name evidence="2" type="ORF">BJG266_LOCUS49931</name>
    <name evidence="3" type="ORF">QVE165_LOCUS67024</name>
</gene>
<organism evidence="3 4">
    <name type="scientific">Adineta steineri</name>
    <dbReference type="NCBI Taxonomy" id="433720"/>
    <lineage>
        <taxon>Eukaryota</taxon>
        <taxon>Metazoa</taxon>
        <taxon>Spiralia</taxon>
        <taxon>Gnathifera</taxon>
        <taxon>Rotifera</taxon>
        <taxon>Eurotatoria</taxon>
        <taxon>Bdelloidea</taxon>
        <taxon>Adinetida</taxon>
        <taxon>Adinetidae</taxon>
        <taxon>Adineta</taxon>
    </lineage>
</organism>
<evidence type="ECO:0000313" key="4">
    <source>
        <dbReference type="Proteomes" id="UP000663832"/>
    </source>
</evidence>
<evidence type="ECO:0000313" key="3">
    <source>
        <dbReference type="EMBL" id="CAF1680270.1"/>
    </source>
</evidence>
<feature type="non-terminal residue" evidence="3">
    <location>
        <position position="109"/>
    </location>
</feature>
<dbReference type="Proteomes" id="UP000663877">
    <property type="component" value="Unassembled WGS sequence"/>
</dbReference>
<evidence type="ECO:0000313" key="2">
    <source>
        <dbReference type="EMBL" id="CAF1594456.1"/>
    </source>
</evidence>
<feature type="domain" description="JmjN" evidence="1">
    <location>
        <begin position="8"/>
        <end position="49"/>
    </location>
</feature>
<accession>A0A816H1S4</accession>
<dbReference type="EMBL" id="CAJNOI010008054">
    <property type="protein sequence ID" value="CAF1594456.1"/>
    <property type="molecule type" value="Genomic_DNA"/>
</dbReference>
<comment type="caution">
    <text evidence="3">The sequence shown here is derived from an EMBL/GenBank/DDBJ whole genome shotgun (WGS) entry which is preliminary data.</text>
</comment>
<name>A0A816H1S4_9BILA</name>
<protein>
    <recommendedName>
        <fullName evidence="1">JmjN domain-containing protein</fullName>
    </recommendedName>
</protein>
<dbReference type="EMBL" id="CAJNOM010008501">
    <property type="protein sequence ID" value="CAF1680270.1"/>
    <property type="molecule type" value="Genomic_DNA"/>
</dbReference>
<proteinExistence type="predicted"/>
<dbReference type="PROSITE" id="PS51183">
    <property type="entry name" value="JMJN"/>
    <property type="match status" value="1"/>
</dbReference>
<dbReference type="AlphaFoldDB" id="A0A816H1S4"/>
<keyword evidence="4" id="KW-1185">Reference proteome</keyword>
<dbReference type="Proteomes" id="UP000663832">
    <property type="component" value="Unassembled WGS sequence"/>
</dbReference>
<sequence>MSTQSSDIPTIEIKDNEMKDLLKYLYKNEPLLKENGAIKLIPTSNFKNLLKKTPINIPLCSTIQQVKQIDKENLMYLIKTNSLKKNKELSKENSLINDEMFWLLLPNGF</sequence>